<sequence length="419" mass="45400">MKYADAINRPPPRQRHPLRWLKRTALAIIALLLLALAWDVLSYDADAWLADYSRLKQDMAQGYANLDWMVEKRGVDLPALDRRTTDALRNAHSNLRAFIALRSFVRGFNDPHLRMKPGARPASATARTSGSQAVATSEEADPAAADCVAAGHEEGDHAFRFPFARVAGWKPIRNGDFPTGMIGDTGVLRIAQFGEDRYLDACQAVFKPGIGRHALKLAVRAHQQALLRDAIDELQAKGARRLLVDVSGNGGGTEWVTEVVALISERELSRREALLVAPACDRAVVWAGNSAPCPVFASTGTERVTLQGSGEWRGPVLILADSRTGSAAEGFVAWLQQNKVATVIGERTAGAGCGYVDGGNPTRLKVVPVDVWMPNCARFLDDGRNEIDGIAPDIALPMRRDADADVQAEALARVLKESA</sequence>
<proteinExistence type="predicted"/>
<protein>
    <submittedName>
        <fullName evidence="3">Peptidase S41-like protein</fullName>
    </submittedName>
</protein>
<name>A0A562LAU2_9GAMM</name>
<evidence type="ECO:0000259" key="2">
    <source>
        <dbReference type="SMART" id="SM00245"/>
    </source>
</evidence>
<comment type="caution">
    <text evidence="3">The sequence shown here is derived from an EMBL/GenBank/DDBJ whole genome shotgun (WGS) entry which is preliminary data.</text>
</comment>
<dbReference type="SMART" id="SM00245">
    <property type="entry name" value="TSPc"/>
    <property type="match status" value="1"/>
</dbReference>
<dbReference type="GO" id="GO:0007165">
    <property type="term" value="P:signal transduction"/>
    <property type="evidence" value="ECO:0007669"/>
    <property type="project" value="TreeGrafter"/>
</dbReference>
<dbReference type="SUPFAM" id="SSF52096">
    <property type="entry name" value="ClpP/crotonase"/>
    <property type="match status" value="1"/>
</dbReference>
<dbReference type="PANTHER" id="PTHR32060">
    <property type="entry name" value="TAIL-SPECIFIC PROTEASE"/>
    <property type="match status" value="1"/>
</dbReference>
<dbReference type="Proteomes" id="UP000315167">
    <property type="component" value="Unassembled WGS sequence"/>
</dbReference>
<dbReference type="InterPro" id="IPR005151">
    <property type="entry name" value="Tail-specific_protease"/>
</dbReference>
<evidence type="ECO:0000256" key="1">
    <source>
        <dbReference type="SAM" id="MobiDB-lite"/>
    </source>
</evidence>
<organism evidence="3 4">
    <name type="scientific">Luteimonas cucumeris</name>
    <dbReference type="NCBI Taxonomy" id="985012"/>
    <lineage>
        <taxon>Bacteria</taxon>
        <taxon>Pseudomonadati</taxon>
        <taxon>Pseudomonadota</taxon>
        <taxon>Gammaproteobacteria</taxon>
        <taxon>Lysobacterales</taxon>
        <taxon>Lysobacteraceae</taxon>
        <taxon>Luteimonas</taxon>
    </lineage>
</organism>
<dbReference type="OrthoDB" id="7210007at2"/>
<dbReference type="PANTHER" id="PTHR32060:SF30">
    <property type="entry name" value="CARBOXY-TERMINAL PROCESSING PROTEASE CTPA"/>
    <property type="match status" value="1"/>
</dbReference>
<dbReference type="RefSeq" id="WP_144898451.1">
    <property type="nucleotide sequence ID" value="NZ_VLKN01000002.1"/>
</dbReference>
<feature type="compositionally biased region" description="Polar residues" evidence="1">
    <location>
        <begin position="125"/>
        <end position="135"/>
    </location>
</feature>
<dbReference type="EMBL" id="VLKN01000002">
    <property type="protein sequence ID" value="TWI04789.1"/>
    <property type="molecule type" value="Genomic_DNA"/>
</dbReference>
<dbReference type="GO" id="GO:0030288">
    <property type="term" value="C:outer membrane-bounded periplasmic space"/>
    <property type="evidence" value="ECO:0007669"/>
    <property type="project" value="TreeGrafter"/>
</dbReference>
<dbReference type="GO" id="GO:0008236">
    <property type="term" value="F:serine-type peptidase activity"/>
    <property type="evidence" value="ECO:0007669"/>
    <property type="project" value="InterPro"/>
</dbReference>
<accession>A0A562LAU2</accession>
<feature type="domain" description="Tail specific protease" evidence="2">
    <location>
        <begin position="185"/>
        <end position="397"/>
    </location>
</feature>
<evidence type="ECO:0000313" key="4">
    <source>
        <dbReference type="Proteomes" id="UP000315167"/>
    </source>
</evidence>
<gene>
    <name evidence="3" type="ORF">IP90_00927</name>
</gene>
<dbReference type="AlphaFoldDB" id="A0A562LAU2"/>
<dbReference type="GO" id="GO:0006508">
    <property type="term" value="P:proteolysis"/>
    <property type="evidence" value="ECO:0007669"/>
    <property type="project" value="InterPro"/>
</dbReference>
<dbReference type="Pfam" id="PF03572">
    <property type="entry name" value="Peptidase_S41"/>
    <property type="match status" value="1"/>
</dbReference>
<dbReference type="InterPro" id="IPR029045">
    <property type="entry name" value="ClpP/crotonase-like_dom_sf"/>
</dbReference>
<keyword evidence="4" id="KW-1185">Reference proteome</keyword>
<evidence type="ECO:0000313" key="3">
    <source>
        <dbReference type="EMBL" id="TWI04789.1"/>
    </source>
</evidence>
<feature type="region of interest" description="Disordered" evidence="1">
    <location>
        <begin position="116"/>
        <end position="138"/>
    </location>
</feature>
<dbReference type="GO" id="GO:0004175">
    <property type="term" value="F:endopeptidase activity"/>
    <property type="evidence" value="ECO:0007669"/>
    <property type="project" value="TreeGrafter"/>
</dbReference>
<dbReference type="Gene3D" id="3.90.226.10">
    <property type="entry name" value="2-enoyl-CoA Hydratase, Chain A, domain 1"/>
    <property type="match status" value="1"/>
</dbReference>
<reference evidence="3 4" key="1">
    <citation type="journal article" date="2015" name="Stand. Genomic Sci.">
        <title>Genomic Encyclopedia of Bacterial and Archaeal Type Strains, Phase III: the genomes of soil and plant-associated and newly described type strains.</title>
        <authorList>
            <person name="Whitman W.B."/>
            <person name="Woyke T."/>
            <person name="Klenk H.P."/>
            <person name="Zhou Y."/>
            <person name="Lilburn T.G."/>
            <person name="Beck B.J."/>
            <person name="De Vos P."/>
            <person name="Vandamme P."/>
            <person name="Eisen J.A."/>
            <person name="Garrity G."/>
            <person name="Hugenholtz P."/>
            <person name="Kyrpides N.C."/>
        </authorList>
    </citation>
    <scope>NUCLEOTIDE SEQUENCE [LARGE SCALE GENOMIC DNA]</scope>
    <source>
        <strain evidence="3 4">CGMCC 1.10821</strain>
    </source>
</reference>